<feature type="transmembrane region" description="Helical" evidence="2">
    <location>
        <begin position="429"/>
        <end position="447"/>
    </location>
</feature>
<sequence length="751" mass="80257">MPPRHALSRRIRNVGAAVRAGLFLVLALIALTLAAPKSASADFACDFTGDESYHKDSPGSNGEGFIPAVLQWGSSPFSDLKSEKGLVPDDYTVQSKDASKYTLYELNGMRGLNWSMTFKGKGNAAQSNGEYGSGADDCEVMAYVNNGIANAVFYGTKVLTRFSISVKEMASNPSPFAGLYAGRDSAVTTLKTHVLRPAVPVMIVLVGLWVFSKWRKGDMREVWAGISWTALTTIAVMAVLYDTNYDKFVSGADKWIAEANSTLTSTVLSGVSGEPQPPCDLDDNRGAVGLRLSSCAMYDTLAFRPWALGQFGEPGNTCIFRNNRDGSNSVKDVCPETVPTTLIPDSPVTKYDCYWGAPGSPRCADLRVRQAVTQSTTNVDPTRGKVDKFVEWQGIRKNIAVSEDAPDKSIYPVAFDDWTGKNATDRVGIAFYSLVAAFIVGVMVLVLSALTLLWHAVTLILIIMLPLVATLGIHPSQQKLLKGWLETFVHSFVLRAGFGVILTLLLVLYQMILPAQIALGTQLLMLVLVTAAVVMMLKKLLAGNFSPEFAGGGGDALGIREAASGGSDKIVAKGEKSMLNAPKTSGRVAGTAAKGTAWAVDRAIFKGKGRGKMQEKGWLGQSKREQNQSAYWAKEDARAARADRAAARAANNTNTPSPQPEPEPEQEPEGQDSAGSRRSGRVSGSSGAQTQQPSPRPAPSPAPTAPAPAPAPAPRKEPEPEPAPRRVAPADPTPPSPRPTPRDPRDPSGRV</sequence>
<feature type="compositionally biased region" description="Low complexity" evidence="1">
    <location>
        <begin position="673"/>
        <end position="688"/>
    </location>
</feature>
<evidence type="ECO:0000313" key="3">
    <source>
        <dbReference type="EMBL" id="QYX78516.1"/>
    </source>
</evidence>
<feature type="transmembrane region" description="Helical" evidence="2">
    <location>
        <begin position="453"/>
        <end position="471"/>
    </location>
</feature>
<keyword evidence="2" id="KW-0472">Membrane</keyword>
<dbReference type="RefSeq" id="WP_220647390.1">
    <property type="nucleotide sequence ID" value="NZ_CP080647.1"/>
</dbReference>
<protein>
    <submittedName>
        <fullName evidence="3">ECF transporter S component</fullName>
    </submittedName>
</protein>
<feature type="transmembrane region" description="Helical" evidence="2">
    <location>
        <begin position="517"/>
        <end position="537"/>
    </location>
</feature>
<dbReference type="PANTHER" id="PTHR48148">
    <property type="entry name" value="KERATINOCYTE PROLINE-RICH PROTEIN"/>
    <property type="match status" value="1"/>
</dbReference>
<feature type="transmembrane region" description="Helical" evidence="2">
    <location>
        <begin position="194"/>
        <end position="211"/>
    </location>
</feature>
<feature type="transmembrane region" description="Helical" evidence="2">
    <location>
        <begin position="492"/>
        <end position="511"/>
    </location>
</feature>
<feature type="compositionally biased region" description="Basic and acidic residues" evidence="1">
    <location>
        <begin position="740"/>
        <end position="751"/>
    </location>
</feature>
<accession>A0ABX8XTG4</accession>
<dbReference type="EMBL" id="CP080647">
    <property type="protein sequence ID" value="QYX78516.1"/>
    <property type="molecule type" value="Genomic_DNA"/>
</dbReference>
<dbReference type="PANTHER" id="PTHR48148:SF3">
    <property type="entry name" value="KERATINOCYTE PROLINE-RICH PROTEIN"/>
    <property type="match status" value="1"/>
</dbReference>
<gene>
    <name evidence="3" type="ORF">K1J60_19940</name>
</gene>
<evidence type="ECO:0000313" key="4">
    <source>
        <dbReference type="Proteomes" id="UP000827138"/>
    </source>
</evidence>
<name>A0ABX8XTG4_9ACTN</name>
<evidence type="ECO:0000256" key="1">
    <source>
        <dbReference type="SAM" id="MobiDB-lite"/>
    </source>
</evidence>
<reference evidence="3 4" key="1">
    <citation type="submission" date="2021-08" db="EMBL/GenBank/DDBJ databases">
        <authorList>
            <person name="Ping M."/>
        </authorList>
    </citation>
    <scope>NUCLEOTIDE SEQUENCE [LARGE SCALE GENOMIC DNA]</scope>
    <source>
        <strain evidence="3 4">MG28</strain>
    </source>
</reference>
<evidence type="ECO:0000256" key="2">
    <source>
        <dbReference type="SAM" id="Phobius"/>
    </source>
</evidence>
<keyword evidence="2" id="KW-0812">Transmembrane</keyword>
<feature type="compositionally biased region" description="Basic and acidic residues" evidence="1">
    <location>
        <begin position="633"/>
        <end position="646"/>
    </location>
</feature>
<keyword evidence="2" id="KW-1133">Transmembrane helix</keyword>
<keyword evidence="4" id="KW-1185">Reference proteome</keyword>
<feature type="compositionally biased region" description="Pro residues" evidence="1">
    <location>
        <begin position="694"/>
        <end position="713"/>
    </location>
</feature>
<organism evidence="3 4">
    <name type="scientific">Streptomyces akebiae</name>
    <dbReference type="NCBI Taxonomy" id="2865673"/>
    <lineage>
        <taxon>Bacteria</taxon>
        <taxon>Bacillati</taxon>
        <taxon>Actinomycetota</taxon>
        <taxon>Actinomycetes</taxon>
        <taxon>Kitasatosporales</taxon>
        <taxon>Streptomycetaceae</taxon>
        <taxon>Streptomyces</taxon>
    </lineage>
</organism>
<feature type="region of interest" description="Disordered" evidence="1">
    <location>
        <begin position="610"/>
        <end position="751"/>
    </location>
</feature>
<dbReference type="Proteomes" id="UP000827138">
    <property type="component" value="Chromosome"/>
</dbReference>
<feature type="compositionally biased region" description="Basic and acidic residues" evidence="1">
    <location>
        <begin position="714"/>
        <end position="724"/>
    </location>
</feature>
<proteinExistence type="predicted"/>